<comment type="caution">
    <text evidence="2">The sequence shown here is derived from an EMBL/GenBank/DDBJ whole genome shotgun (WGS) entry which is preliminary data.</text>
</comment>
<dbReference type="Proteomes" id="UP000827284">
    <property type="component" value="Unassembled WGS sequence"/>
</dbReference>
<evidence type="ECO:0000313" key="3">
    <source>
        <dbReference type="Proteomes" id="UP000827284"/>
    </source>
</evidence>
<keyword evidence="3" id="KW-1185">Reference proteome</keyword>
<dbReference type="EMBL" id="BQFW01000010">
    <property type="protein sequence ID" value="GJJ74959.1"/>
    <property type="molecule type" value="Genomic_DNA"/>
</dbReference>
<name>A0A9P3HDZ4_9FUNG</name>
<dbReference type="AlphaFoldDB" id="A0A9P3HDZ4"/>
<protein>
    <submittedName>
        <fullName evidence="2">Uncharacterized protein</fullName>
    </submittedName>
</protein>
<sequence>MSPVQRHRLFNFGPALLGPGPNGLDLLAHLYCPSKTLAANLPALPRLWPQTCLPFQVFGRKPACPFQVFGRKLACPFQVFGHKLACLFKFKARPQSCLPSHGLTSALKTCRGHKPPCPPARSGPSLGLKVV</sequence>
<evidence type="ECO:0000313" key="2">
    <source>
        <dbReference type="EMBL" id="GJJ74959.1"/>
    </source>
</evidence>
<proteinExistence type="predicted"/>
<organism evidence="2 3">
    <name type="scientific">Entomortierella parvispora</name>
    <dbReference type="NCBI Taxonomy" id="205924"/>
    <lineage>
        <taxon>Eukaryota</taxon>
        <taxon>Fungi</taxon>
        <taxon>Fungi incertae sedis</taxon>
        <taxon>Mucoromycota</taxon>
        <taxon>Mortierellomycotina</taxon>
        <taxon>Mortierellomycetes</taxon>
        <taxon>Mortierellales</taxon>
        <taxon>Mortierellaceae</taxon>
        <taxon>Entomortierella</taxon>
    </lineage>
</organism>
<evidence type="ECO:0000313" key="1">
    <source>
        <dbReference type="EMBL" id="GJJ74958.1"/>
    </source>
</evidence>
<gene>
    <name evidence="1" type="ORF">EMPS_07316</name>
    <name evidence="2" type="ORF">EMPS_07317</name>
</gene>
<reference evidence="2" key="2">
    <citation type="journal article" date="2022" name="Microbiol. Resour. Announc.">
        <title>Whole-Genome Sequence of Entomortierella parvispora E1425, a Mucoromycotan Fungus Associated with Burkholderiaceae-Related Endosymbiotic Bacteria.</title>
        <authorList>
            <person name="Herlambang A."/>
            <person name="Guo Y."/>
            <person name="Takashima Y."/>
            <person name="Narisawa K."/>
            <person name="Ohta H."/>
            <person name="Nishizawa T."/>
        </authorList>
    </citation>
    <scope>NUCLEOTIDE SEQUENCE</scope>
    <source>
        <strain evidence="2">E1425</strain>
    </source>
</reference>
<dbReference type="EMBL" id="BQFW01000010">
    <property type="protein sequence ID" value="GJJ74958.1"/>
    <property type="molecule type" value="Genomic_DNA"/>
</dbReference>
<reference evidence="2" key="1">
    <citation type="submission" date="2021-11" db="EMBL/GenBank/DDBJ databases">
        <authorList>
            <person name="Herlambang A."/>
            <person name="Guo Y."/>
            <person name="Takashima Y."/>
            <person name="Nishizawa T."/>
        </authorList>
    </citation>
    <scope>NUCLEOTIDE SEQUENCE</scope>
    <source>
        <strain evidence="2">E1425</strain>
    </source>
</reference>
<accession>A0A9P3HDZ4</accession>